<feature type="transmembrane region" description="Helical" evidence="1">
    <location>
        <begin position="31"/>
        <end position="53"/>
    </location>
</feature>
<keyword evidence="3" id="KW-1185">Reference proteome</keyword>
<keyword evidence="1" id="KW-0472">Membrane</keyword>
<dbReference type="AlphaFoldDB" id="A0A9Q8LDG5"/>
<evidence type="ECO:0000313" key="3">
    <source>
        <dbReference type="Proteomes" id="UP000756132"/>
    </source>
</evidence>
<name>A0A9Q8LDG5_PASFU</name>
<reference evidence="2" key="1">
    <citation type="submission" date="2021-12" db="EMBL/GenBank/DDBJ databases">
        <authorList>
            <person name="Zaccaron A."/>
            <person name="Stergiopoulos I."/>
        </authorList>
    </citation>
    <scope>NUCLEOTIDE SEQUENCE</scope>
    <source>
        <strain evidence="2">Race5_Kim</strain>
    </source>
</reference>
<dbReference type="KEGG" id="ffu:CLAFUR5_07887"/>
<protein>
    <submittedName>
        <fullName evidence="2">Uncharacterized protein</fullName>
    </submittedName>
</protein>
<gene>
    <name evidence="2" type="ORF">CLAFUR5_07887</name>
</gene>
<dbReference type="GeneID" id="71987765"/>
<dbReference type="EMBL" id="CP090165">
    <property type="protein sequence ID" value="UJO15204.1"/>
    <property type="molecule type" value="Genomic_DNA"/>
</dbReference>
<keyword evidence="1" id="KW-0812">Transmembrane</keyword>
<feature type="transmembrane region" description="Helical" evidence="1">
    <location>
        <begin position="73"/>
        <end position="89"/>
    </location>
</feature>
<organism evidence="2 3">
    <name type="scientific">Passalora fulva</name>
    <name type="common">Tomato leaf mold</name>
    <name type="synonym">Cladosporium fulvum</name>
    <dbReference type="NCBI Taxonomy" id="5499"/>
    <lineage>
        <taxon>Eukaryota</taxon>
        <taxon>Fungi</taxon>
        <taxon>Dikarya</taxon>
        <taxon>Ascomycota</taxon>
        <taxon>Pezizomycotina</taxon>
        <taxon>Dothideomycetes</taxon>
        <taxon>Dothideomycetidae</taxon>
        <taxon>Mycosphaerellales</taxon>
        <taxon>Mycosphaerellaceae</taxon>
        <taxon>Fulvia</taxon>
    </lineage>
</organism>
<sequence>MPTANQGQQQNISILGVQIDRTIFKIWLTTLLLGLVALRFFGGYIADTVLAWFNIHDDAYARGVVQCGMPTHFLYYLSAPLVYIVYQRIRQEGTTREARLPRWKARGGYLQG</sequence>
<reference evidence="2" key="2">
    <citation type="journal article" date="2022" name="Microb. Genom.">
        <title>A chromosome-scale genome assembly of the tomato pathogen Cladosporium fulvum reveals a compartmentalized genome architecture and the presence of a dispensable chromosome.</title>
        <authorList>
            <person name="Zaccaron A.Z."/>
            <person name="Chen L.H."/>
            <person name="Samaras A."/>
            <person name="Stergiopoulos I."/>
        </authorList>
    </citation>
    <scope>NUCLEOTIDE SEQUENCE</scope>
    <source>
        <strain evidence="2">Race5_Kim</strain>
    </source>
</reference>
<evidence type="ECO:0000313" key="2">
    <source>
        <dbReference type="EMBL" id="UJO15204.1"/>
    </source>
</evidence>
<dbReference type="RefSeq" id="XP_047759570.1">
    <property type="nucleotide sequence ID" value="XM_047907035.1"/>
</dbReference>
<accession>A0A9Q8LDG5</accession>
<dbReference type="Proteomes" id="UP000756132">
    <property type="component" value="Chromosome 3"/>
</dbReference>
<keyword evidence="1" id="KW-1133">Transmembrane helix</keyword>
<proteinExistence type="predicted"/>
<evidence type="ECO:0000256" key="1">
    <source>
        <dbReference type="SAM" id="Phobius"/>
    </source>
</evidence>